<evidence type="ECO:0000313" key="2">
    <source>
        <dbReference type="EMBL" id="QGG46578.1"/>
    </source>
</evidence>
<dbReference type="AlphaFoldDB" id="A0A5Q2MW78"/>
<protein>
    <submittedName>
        <fullName evidence="2">Uncharacterized protein</fullName>
    </submittedName>
</protein>
<name>A0A5Q2MW78_9FIRM</name>
<proteinExistence type="predicted"/>
<keyword evidence="1" id="KW-0812">Transmembrane</keyword>
<dbReference type="RefSeq" id="WP_162007854.1">
    <property type="nucleotide sequence ID" value="NZ_CP045875.1"/>
</dbReference>
<evidence type="ECO:0000313" key="3">
    <source>
        <dbReference type="Proteomes" id="UP000366051"/>
    </source>
</evidence>
<sequence>MLSNEKGWSLPLVLIIVLVMMMVSTALWQYAMVDLKHVTIDEKRMQAHYLARSGADLVLAYLDEDPDEQQDRLEELKGKTSTQQVYNNQSVSFTVEIIDDGRALKSTGFVDDVTETLYVVIDPNRRYWSRSYENY</sequence>
<evidence type="ECO:0000256" key="1">
    <source>
        <dbReference type="SAM" id="Phobius"/>
    </source>
</evidence>
<reference evidence="3" key="1">
    <citation type="submission" date="2019-11" db="EMBL/GenBank/DDBJ databases">
        <title>Genome sequence of Heliorestis convoluta strain HH, an alkaliphilic and minimalistic phototrophic bacterium from a soda lake in Egypt.</title>
        <authorList>
            <person name="Dewey E.D."/>
            <person name="Stokes L.M."/>
            <person name="Burchell B.M."/>
            <person name="Shaffer K.N."/>
            <person name="Huntington A.M."/>
            <person name="Baker J.M."/>
            <person name="Nadendla S."/>
            <person name="Giglio M.G."/>
            <person name="Touchman J.W."/>
            <person name="Blankenship R.E."/>
            <person name="Madigan M.T."/>
            <person name="Sattley W.M."/>
        </authorList>
    </citation>
    <scope>NUCLEOTIDE SEQUENCE [LARGE SCALE GENOMIC DNA]</scope>
    <source>
        <strain evidence="3">HH</strain>
    </source>
</reference>
<keyword evidence="3" id="KW-1185">Reference proteome</keyword>
<accession>A0A5Q2MW78</accession>
<dbReference type="Proteomes" id="UP000366051">
    <property type="component" value="Chromosome"/>
</dbReference>
<organism evidence="2 3">
    <name type="scientific">Heliorestis convoluta</name>
    <dbReference type="NCBI Taxonomy" id="356322"/>
    <lineage>
        <taxon>Bacteria</taxon>
        <taxon>Bacillati</taxon>
        <taxon>Bacillota</taxon>
        <taxon>Clostridia</taxon>
        <taxon>Eubacteriales</taxon>
        <taxon>Heliobacteriaceae</taxon>
        <taxon>Heliorestis</taxon>
    </lineage>
</organism>
<feature type="transmembrane region" description="Helical" evidence="1">
    <location>
        <begin position="12"/>
        <end position="33"/>
    </location>
</feature>
<keyword evidence="1" id="KW-0472">Membrane</keyword>
<dbReference type="KEGG" id="hcv:FTV88_0399"/>
<dbReference type="EMBL" id="CP045875">
    <property type="protein sequence ID" value="QGG46578.1"/>
    <property type="molecule type" value="Genomic_DNA"/>
</dbReference>
<keyword evidence="1" id="KW-1133">Transmembrane helix</keyword>
<gene>
    <name evidence="2" type="ORF">FTV88_0399</name>
</gene>